<dbReference type="EMBL" id="JBANQN010000008">
    <property type="protein sequence ID" value="KAK6783121.1"/>
    <property type="molecule type" value="Genomic_DNA"/>
</dbReference>
<dbReference type="Proteomes" id="UP001371456">
    <property type="component" value="Unassembled WGS sequence"/>
</dbReference>
<dbReference type="GO" id="GO:0000139">
    <property type="term" value="C:Golgi membrane"/>
    <property type="evidence" value="ECO:0007669"/>
    <property type="project" value="UniProtKB-SubCell"/>
</dbReference>
<dbReference type="SMART" id="SM00516">
    <property type="entry name" value="SEC14"/>
    <property type="match status" value="1"/>
</dbReference>
<feature type="region of interest" description="Disordered" evidence="8">
    <location>
        <begin position="414"/>
        <end position="442"/>
    </location>
</feature>
<evidence type="ECO:0000313" key="12">
    <source>
        <dbReference type="EMBL" id="KAK6783121.1"/>
    </source>
</evidence>
<dbReference type="GO" id="GO:0005886">
    <property type="term" value="C:plasma membrane"/>
    <property type="evidence" value="ECO:0007669"/>
    <property type="project" value="UniProtKB-SubCell"/>
</dbReference>
<keyword evidence="9" id="KW-1133">Transmembrane helix</keyword>
<evidence type="ECO:0000313" key="13">
    <source>
        <dbReference type="Proteomes" id="UP001371456"/>
    </source>
</evidence>
<dbReference type="PANTHER" id="PTHR45657:SF50">
    <property type="entry name" value="PHOSPHATIDYLINOSITOL_PHOSPHATIDYLCHOLINE TRANSFER PROTEIN SFH11"/>
    <property type="match status" value="1"/>
</dbReference>
<keyword evidence="5" id="KW-0333">Golgi apparatus</keyword>
<accession>A0AAN8TD15</accession>
<protein>
    <recommendedName>
        <fullName evidence="14">MSP domain-containing protein</fullName>
    </recommendedName>
</protein>
<dbReference type="InterPro" id="IPR013783">
    <property type="entry name" value="Ig-like_fold"/>
</dbReference>
<dbReference type="InterPro" id="IPR051026">
    <property type="entry name" value="PI/PC_transfer"/>
</dbReference>
<comment type="similarity">
    <text evidence="3">Belongs to the VAMP-associated protein (VAP) (TC 9.B.17) family.</text>
</comment>
<evidence type="ECO:0000256" key="5">
    <source>
        <dbReference type="ARBA" id="ARBA00023034"/>
    </source>
</evidence>
<keyword evidence="4" id="KW-0813">Transport</keyword>
<dbReference type="CDD" id="cd00170">
    <property type="entry name" value="SEC14"/>
    <property type="match status" value="1"/>
</dbReference>
<dbReference type="PANTHER" id="PTHR45657">
    <property type="entry name" value="CRAL-TRIO DOMAIN-CONTAINING PROTEIN YKL091C-RELATED"/>
    <property type="match status" value="1"/>
</dbReference>
<dbReference type="AlphaFoldDB" id="A0AAN8TD15"/>
<organism evidence="12 13">
    <name type="scientific">Solanum bulbocastanum</name>
    <name type="common">Wild potato</name>
    <dbReference type="NCBI Taxonomy" id="147425"/>
    <lineage>
        <taxon>Eukaryota</taxon>
        <taxon>Viridiplantae</taxon>
        <taxon>Streptophyta</taxon>
        <taxon>Embryophyta</taxon>
        <taxon>Tracheophyta</taxon>
        <taxon>Spermatophyta</taxon>
        <taxon>Magnoliopsida</taxon>
        <taxon>eudicotyledons</taxon>
        <taxon>Gunneridae</taxon>
        <taxon>Pentapetalae</taxon>
        <taxon>asterids</taxon>
        <taxon>lamiids</taxon>
        <taxon>Solanales</taxon>
        <taxon>Solanaceae</taxon>
        <taxon>Solanoideae</taxon>
        <taxon>Solaneae</taxon>
        <taxon>Solanum</taxon>
    </lineage>
</organism>
<comment type="similarity">
    <text evidence="6">Belongs to the SFH family.</text>
</comment>
<evidence type="ECO:0008006" key="14">
    <source>
        <dbReference type="Google" id="ProtNLM"/>
    </source>
</evidence>
<evidence type="ECO:0000256" key="7">
    <source>
        <dbReference type="SAM" id="Coils"/>
    </source>
</evidence>
<feature type="coiled-coil region" evidence="7">
    <location>
        <begin position="202"/>
        <end position="229"/>
    </location>
</feature>
<evidence type="ECO:0000256" key="8">
    <source>
        <dbReference type="SAM" id="MobiDB-lite"/>
    </source>
</evidence>
<evidence type="ECO:0000256" key="4">
    <source>
        <dbReference type="ARBA" id="ARBA00022927"/>
    </source>
</evidence>
<feature type="coiled-coil region" evidence="7">
    <location>
        <begin position="255"/>
        <end position="282"/>
    </location>
</feature>
<proteinExistence type="inferred from homology"/>
<keyword evidence="4" id="KW-0653">Protein transport</keyword>
<keyword evidence="13" id="KW-1185">Reference proteome</keyword>
<dbReference type="SUPFAM" id="SSF49354">
    <property type="entry name" value="PapD-like"/>
    <property type="match status" value="1"/>
</dbReference>
<evidence type="ECO:0000259" key="10">
    <source>
        <dbReference type="PROSITE" id="PS50191"/>
    </source>
</evidence>
<reference evidence="12 13" key="1">
    <citation type="submission" date="2024-02" db="EMBL/GenBank/DDBJ databases">
        <title>de novo genome assembly of Solanum bulbocastanum strain 11H21.</title>
        <authorList>
            <person name="Hosaka A.J."/>
        </authorList>
    </citation>
    <scope>NUCLEOTIDE SEQUENCE [LARGE SCALE GENOMIC DNA]</scope>
    <source>
        <tissue evidence="12">Young leaves</tissue>
    </source>
</reference>
<evidence type="ECO:0000259" key="11">
    <source>
        <dbReference type="PROSITE" id="PS50202"/>
    </source>
</evidence>
<evidence type="ECO:0000256" key="2">
    <source>
        <dbReference type="ARBA" id="ARBA00004395"/>
    </source>
</evidence>
<dbReference type="GO" id="GO:0005783">
    <property type="term" value="C:endoplasmic reticulum"/>
    <property type="evidence" value="ECO:0007669"/>
    <property type="project" value="UniProtKB-ARBA"/>
</dbReference>
<dbReference type="InterPro" id="IPR036865">
    <property type="entry name" value="CRAL-TRIO_dom_sf"/>
</dbReference>
<feature type="compositionally biased region" description="Basic and acidic residues" evidence="8">
    <location>
        <begin position="426"/>
        <end position="436"/>
    </location>
</feature>
<sequence length="505" mass="56541">MMLQEFKFEEFNEVKQCYPHGFHGVDRYGRPIYIERIGMVNLTRLLEVTTIERFVKYHVSEQEKTLNWRFPACSLATKKHIASTVSIVDVKDVGISNFSKPARLLFLEIQKIDSHYYPETLHRLFIINAGSGFKVLWKAIKAFLDQRTLAKIQVLGSNYTKALLEVIDPSNLPTFLGGNCTCSDYGGCLFSDKGPWNDPSVTTILQAMLEAEEENIDDEEQNCSSSKDSFGGFTDVYDVTPSRDNTFGQPVLQKILTLESVVNDTKSKIQALEAALKDTTSKKMSSGEFLKIEPLELKFPFELKKQICCSIHLSNNTEEHVAFKVKTTNPKKYCVRPNTGIVLPRSTSDVIVTMQAQKEAPSDMQCKDKFLLQSVVATPGVAAKDITQEMFNKAEGRVVDECKLKVIYLPPAQPPSPVAEGSEEGYSPKESMKDNGHQNGSEAKSIVSRLMDEKAAALQQSIKLRQELELVKRDMTRSRRGGVSFILIVVVGLLGILLGYILKKS</sequence>
<dbReference type="InterPro" id="IPR008962">
    <property type="entry name" value="PapD-like_sf"/>
</dbReference>
<dbReference type="SUPFAM" id="SSF52087">
    <property type="entry name" value="CRAL/TRIO domain"/>
    <property type="match status" value="1"/>
</dbReference>
<dbReference type="Gene3D" id="2.60.40.10">
    <property type="entry name" value="Immunoglobulins"/>
    <property type="match status" value="1"/>
</dbReference>
<dbReference type="InterPro" id="IPR001251">
    <property type="entry name" value="CRAL-TRIO_dom"/>
</dbReference>
<dbReference type="Gene3D" id="3.40.525.10">
    <property type="entry name" value="CRAL-TRIO lipid binding domain"/>
    <property type="match status" value="1"/>
</dbReference>
<comment type="subcellular location">
    <subcellularLocation>
        <location evidence="1">Cell membrane</location>
        <topology evidence="1">Peripheral membrane protein</topology>
    </subcellularLocation>
    <subcellularLocation>
        <location evidence="2">Golgi apparatus membrane</location>
        <topology evidence="2">Peripheral membrane protein</topology>
    </subcellularLocation>
</comment>
<name>A0AAN8TD15_SOLBU</name>
<feature type="transmembrane region" description="Helical" evidence="9">
    <location>
        <begin position="482"/>
        <end position="502"/>
    </location>
</feature>
<evidence type="ECO:0000256" key="9">
    <source>
        <dbReference type="SAM" id="Phobius"/>
    </source>
</evidence>
<dbReference type="Pfam" id="PF00650">
    <property type="entry name" value="CRAL_TRIO"/>
    <property type="match status" value="1"/>
</dbReference>
<keyword evidence="9" id="KW-0472">Membrane</keyword>
<dbReference type="FunFam" id="2.60.40.10:FF:000813">
    <property type="entry name" value="Vesicle-associated protein 1-1"/>
    <property type="match status" value="1"/>
</dbReference>
<dbReference type="PROSITE" id="PS50191">
    <property type="entry name" value="CRAL_TRIO"/>
    <property type="match status" value="1"/>
</dbReference>
<dbReference type="Pfam" id="PF00635">
    <property type="entry name" value="Motile_Sperm"/>
    <property type="match status" value="1"/>
</dbReference>
<comment type="caution">
    <text evidence="12">The sequence shown here is derived from an EMBL/GenBank/DDBJ whole genome shotgun (WGS) entry which is preliminary data.</text>
</comment>
<evidence type="ECO:0000256" key="1">
    <source>
        <dbReference type="ARBA" id="ARBA00004202"/>
    </source>
</evidence>
<feature type="domain" description="MSP" evidence="11">
    <location>
        <begin position="289"/>
        <end position="409"/>
    </location>
</feature>
<feature type="domain" description="CRAL-TRIO" evidence="10">
    <location>
        <begin position="10"/>
        <end position="184"/>
    </location>
</feature>
<dbReference type="InterPro" id="IPR000535">
    <property type="entry name" value="MSP_dom"/>
</dbReference>
<dbReference type="GO" id="GO:0015031">
    <property type="term" value="P:protein transport"/>
    <property type="evidence" value="ECO:0007669"/>
    <property type="project" value="UniProtKB-KW"/>
</dbReference>
<evidence type="ECO:0000256" key="6">
    <source>
        <dbReference type="ARBA" id="ARBA00038020"/>
    </source>
</evidence>
<evidence type="ECO:0000256" key="3">
    <source>
        <dbReference type="ARBA" id="ARBA00008932"/>
    </source>
</evidence>
<dbReference type="PROSITE" id="PS50202">
    <property type="entry name" value="MSP"/>
    <property type="match status" value="1"/>
</dbReference>
<keyword evidence="9" id="KW-0812">Transmembrane</keyword>
<keyword evidence="7" id="KW-0175">Coiled coil</keyword>
<gene>
    <name evidence="12" type="ORF">RDI58_020917</name>
</gene>